<dbReference type="RefSeq" id="WP_168057728.1">
    <property type="nucleotide sequence ID" value="NZ_VTOW01000001.1"/>
</dbReference>
<dbReference type="AlphaFoldDB" id="A0A7X6I992"/>
<keyword evidence="5" id="KW-0472">Membrane</keyword>
<evidence type="ECO:0000256" key="4">
    <source>
        <dbReference type="ARBA" id="ARBA00022729"/>
    </source>
</evidence>
<keyword evidence="5" id="KW-0812">Transmembrane</keyword>
<organism evidence="8 9">
    <name type="scientific">Candidatus Manganitrophus noduliformans</name>
    <dbReference type="NCBI Taxonomy" id="2606439"/>
    <lineage>
        <taxon>Bacteria</taxon>
        <taxon>Pseudomonadati</taxon>
        <taxon>Nitrospirota</taxon>
        <taxon>Nitrospiria</taxon>
        <taxon>Candidatus Troglogloeales</taxon>
        <taxon>Candidatus Manganitrophaceae</taxon>
        <taxon>Candidatus Manganitrophus</taxon>
    </lineage>
</organism>
<feature type="domain" description="Solute-binding protein family 5" evidence="7">
    <location>
        <begin position="169"/>
        <end position="590"/>
    </location>
</feature>
<evidence type="ECO:0000256" key="3">
    <source>
        <dbReference type="ARBA" id="ARBA00022448"/>
    </source>
</evidence>
<protein>
    <submittedName>
        <fullName evidence="8">Peptide ABC transporter substrate-binding protein</fullName>
    </submittedName>
</protein>
<keyword evidence="9" id="KW-1185">Reference proteome</keyword>
<comment type="similarity">
    <text evidence="2">Belongs to the bacterial solute-binding protein 5 family.</text>
</comment>
<dbReference type="PIRSF" id="PIRSF002741">
    <property type="entry name" value="MppA"/>
    <property type="match status" value="1"/>
</dbReference>
<keyword evidence="4 6" id="KW-0732">Signal</keyword>
<evidence type="ECO:0000256" key="6">
    <source>
        <dbReference type="SAM" id="SignalP"/>
    </source>
</evidence>
<evidence type="ECO:0000256" key="5">
    <source>
        <dbReference type="SAM" id="Phobius"/>
    </source>
</evidence>
<dbReference type="GO" id="GO:0030288">
    <property type="term" value="C:outer membrane-bounded periplasmic space"/>
    <property type="evidence" value="ECO:0007669"/>
    <property type="project" value="UniProtKB-ARBA"/>
</dbReference>
<dbReference type="GO" id="GO:0043190">
    <property type="term" value="C:ATP-binding cassette (ABC) transporter complex"/>
    <property type="evidence" value="ECO:0007669"/>
    <property type="project" value="InterPro"/>
</dbReference>
<dbReference type="InterPro" id="IPR030678">
    <property type="entry name" value="Peptide/Ni-bd"/>
</dbReference>
<dbReference type="InterPro" id="IPR000914">
    <property type="entry name" value="SBP_5_dom"/>
</dbReference>
<name>A0A7X6I992_9BACT</name>
<dbReference type="InterPro" id="IPR039424">
    <property type="entry name" value="SBP_5"/>
</dbReference>
<dbReference type="Gene3D" id="3.40.190.10">
    <property type="entry name" value="Periplasmic binding protein-like II"/>
    <property type="match status" value="1"/>
</dbReference>
<dbReference type="CDD" id="cd08505">
    <property type="entry name" value="PBP2_NikA_DppA_OppA_like_18"/>
    <property type="match status" value="1"/>
</dbReference>
<reference evidence="8 9" key="1">
    <citation type="journal article" date="2020" name="Nature">
        <title>Bacterial chemolithoautotrophy via manganese oxidation.</title>
        <authorList>
            <person name="Yu H."/>
            <person name="Leadbetter J.R."/>
        </authorList>
    </citation>
    <scope>NUCLEOTIDE SEQUENCE [LARGE SCALE GENOMIC DNA]</scope>
    <source>
        <strain evidence="8 9">Mn-1</strain>
    </source>
</reference>
<dbReference type="EMBL" id="VTOW01000001">
    <property type="protein sequence ID" value="NKE69431.1"/>
    <property type="molecule type" value="Genomic_DNA"/>
</dbReference>
<dbReference type="Proteomes" id="UP000534783">
    <property type="component" value="Unassembled WGS sequence"/>
</dbReference>
<dbReference type="GO" id="GO:1904680">
    <property type="term" value="F:peptide transmembrane transporter activity"/>
    <property type="evidence" value="ECO:0007669"/>
    <property type="project" value="TreeGrafter"/>
</dbReference>
<gene>
    <name evidence="8" type="ORF">MNODULE_01525</name>
</gene>
<dbReference type="Gene3D" id="3.10.105.10">
    <property type="entry name" value="Dipeptide-binding Protein, Domain 3"/>
    <property type="match status" value="1"/>
</dbReference>
<feature type="chain" id="PRO_5031145387" evidence="6">
    <location>
        <begin position="23"/>
        <end position="720"/>
    </location>
</feature>
<dbReference type="SUPFAM" id="SSF53850">
    <property type="entry name" value="Periplasmic binding protein-like II"/>
    <property type="match status" value="1"/>
</dbReference>
<evidence type="ECO:0000259" key="7">
    <source>
        <dbReference type="Pfam" id="PF00496"/>
    </source>
</evidence>
<accession>A0A7X6I992</accession>
<dbReference type="PANTHER" id="PTHR30290:SF10">
    <property type="entry name" value="PERIPLASMIC OLIGOPEPTIDE-BINDING PROTEIN-RELATED"/>
    <property type="match status" value="1"/>
</dbReference>
<evidence type="ECO:0000313" key="9">
    <source>
        <dbReference type="Proteomes" id="UP000534783"/>
    </source>
</evidence>
<dbReference type="PANTHER" id="PTHR30290">
    <property type="entry name" value="PERIPLASMIC BINDING COMPONENT OF ABC TRANSPORTER"/>
    <property type="match status" value="1"/>
</dbReference>
<keyword evidence="5" id="KW-1133">Transmembrane helix</keyword>
<dbReference type="GO" id="GO:0015833">
    <property type="term" value="P:peptide transport"/>
    <property type="evidence" value="ECO:0007669"/>
    <property type="project" value="TreeGrafter"/>
</dbReference>
<evidence type="ECO:0000313" key="8">
    <source>
        <dbReference type="EMBL" id="NKE69431.1"/>
    </source>
</evidence>
<comment type="subcellular location">
    <subcellularLocation>
        <location evidence="1">Cell envelope</location>
    </subcellularLocation>
</comment>
<comment type="caution">
    <text evidence="8">The sequence shown here is derived from an EMBL/GenBank/DDBJ whole genome shotgun (WGS) entry which is preliminary data.</text>
</comment>
<dbReference type="Pfam" id="PF00496">
    <property type="entry name" value="SBP_bac_5"/>
    <property type="match status" value="1"/>
</dbReference>
<feature type="transmembrane region" description="Helical" evidence="5">
    <location>
        <begin position="689"/>
        <end position="711"/>
    </location>
</feature>
<feature type="signal peptide" evidence="6">
    <location>
        <begin position="1"/>
        <end position="22"/>
    </location>
</feature>
<evidence type="ECO:0000256" key="1">
    <source>
        <dbReference type="ARBA" id="ARBA00004196"/>
    </source>
</evidence>
<proteinExistence type="inferred from homology"/>
<keyword evidence="3" id="KW-0813">Transport</keyword>
<sequence length="720" mass="81471">MNLLFVKKLISALILLPFVGCAGPPLNNPYPRQEEGKNILYSSFSERPKHLDPAQSYSSNEIIFTAQIYEPPFQYHYLKRPYTLVPLTAAGMPTPVYLNAQGERVNEDTPAEQVAFSLYEIKIQPGIRYQPHPAFARDPGGRPLYHSLGPEGLDRISSLGDFKQTGSRELTAEDYVYQIKRLAHPKIHSPIYGFMSDYIVGLRELGETLRKAQEKAEPGAFLDLREYPLSGVKVVDRHTYRIKVAGKYPQFLYWLAMPFFAPVPHEADRFYSQPGLIEKNITLDWYPIGTGPYMLTVNNPNRQMVLERNPNFHGEAYPTEGEPEDEQSGLLADAGKPLPFIDKVVFTLEKEGIPIWNKFLQGYYDSAGIASDNFDQAVRIGGQGDADITAEMKEKGIRLITSVETSTFYLGINMLDPVVGGDSESARKLRRAIAIAVDQEESIAIFRNGRGIAMQGPLPPGIFGYTEGAAGINRYVYDWVNGRPQQKSIETARRLLAEAGYPNGRDAKTGRPLILNFDTTGTGPEAKSSLDWMRKQFEKLNIQLVVRATDYNRFQDKMLKGTAQMFQWGWNADYPDPENFFFLLYGPNAKAGKNGENATNYANPEFDRLFEKMKNMENTPERQAIIDRMLEIVRRDAPWVSGFHPKQFGLHHAWRHNIKPNLMANNTLKYGKLDPDLRARQRRVWNRPVWWPVAAIVAVLVAGTLPAVATYRRKEQGAPK</sequence>
<evidence type="ECO:0000256" key="2">
    <source>
        <dbReference type="ARBA" id="ARBA00005695"/>
    </source>
</evidence>